<dbReference type="RefSeq" id="WP_146504798.1">
    <property type="nucleotide sequence ID" value="NZ_SJPG01000001.1"/>
</dbReference>
<dbReference type="Proteomes" id="UP000316095">
    <property type="component" value="Unassembled WGS sequence"/>
</dbReference>
<comment type="caution">
    <text evidence="1">The sequence shown here is derived from an EMBL/GenBank/DDBJ whole genome shotgun (WGS) entry which is preliminary data.</text>
</comment>
<sequence>MIYEFPREDEPIRQGDIFAHIPRTEISLGSLALVRDTGTEEAQWSDIVNEPDQLTVILPVRPVYAIVASQDCDNVRSPDITLCEIKPFADVEGKAKDASKTKAWVSIITQQARTNLKWFYLPPDDNVGFTGKMAVEFAVTIRVPRLGLEALRKFRRGRLNPVADEHFRERLAEFFRRYPYDEWYALNETELEYYRSQYSEAEPYPWQKPDQSTESQ</sequence>
<dbReference type="AlphaFoldDB" id="A0A5C5XJ04"/>
<proteinExistence type="predicted"/>
<protein>
    <submittedName>
        <fullName evidence="1">Uncharacterized protein</fullName>
    </submittedName>
</protein>
<keyword evidence="2" id="KW-1185">Reference proteome</keyword>
<name>A0A5C5XJ04_9PLAN</name>
<evidence type="ECO:0000313" key="2">
    <source>
        <dbReference type="Proteomes" id="UP000316095"/>
    </source>
</evidence>
<gene>
    <name evidence="1" type="ORF">Pan54_37510</name>
</gene>
<dbReference type="EMBL" id="SJPG01000001">
    <property type="protein sequence ID" value="TWT63000.1"/>
    <property type="molecule type" value="Genomic_DNA"/>
</dbReference>
<reference evidence="1 2" key="1">
    <citation type="submission" date="2019-02" db="EMBL/GenBank/DDBJ databases">
        <title>Deep-cultivation of Planctomycetes and their phenomic and genomic characterization uncovers novel biology.</title>
        <authorList>
            <person name="Wiegand S."/>
            <person name="Jogler M."/>
            <person name="Boedeker C."/>
            <person name="Pinto D."/>
            <person name="Vollmers J."/>
            <person name="Rivas-Marin E."/>
            <person name="Kohn T."/>
            <person name="Peeters S.H."/>
            <person name="Heuer A."/>
            <person name="Rast P."/>
            <person name="Oberbeckmann S."/>
            <person name="Bunk B."/>
            <person name="Jeske O."/>
            <person name="Meyerdierks A."/>
            <person name="Storesund J.E."/>
            <person name="Kallscheuer N."/>
            <person name="Luecker S."/>
            <person name="Lage O.M."/>
            <person name="Pohl T."/>
            <person name="Merkel B.J."/>
            <person name="Hornburger P."/>
            <person name="Mueller R.-W."/>
            <person name="Bruemmer F."/>
            <person name="Labrenz M."/>
            <person name="Spormann A.M."/>
            <person name="Op Den Camp H."/>
            <person name="Overmann J."/>
            <person name="Amann R."/>
            <person name="Jetten M.S.M."/>
            <person name="Mascher T."/>
            <person name="Medema M.H."/>
            <person name="Devos D.P."/>
            <person name="Kaster A.-K."/>
            <person name="Ovreas L."/>
            <person name="Rohde M."/>
            <person name="Galperin M.Y."/>
            <person name="Jogler C."/>
        </authorList>
    </citation>
    <scope>NUCLEOTIDE SEQUENCE [LARGE SCALE GENOMIC DNA]</scope>
    <source>
        <strain evidence="1 2">Pan54</strain>
    </source>
</reference>
<organism evidence="1 2">
    <name type="scientific">Rubinisphaera italica</name>
    <dbReference type="NCBI Taxonomy" id="2527969"/>
    <lineage>
        <taxon>Bacteria</taxon>
        <taxon>Pseudomonadati</taxon>
        <taxon>Planctomycetota</taxon>
        <taxon>Planctomycetia</taxon>
        <taxon>Planctomycetales</taxon>
        <taxon>Planctomycetaceae</taxon>
        <taxon>Rubinisphaera</taxon>
    </lineage>
</organism>
<accession>A0A5C5XJ04</accession>
<dbReference type="OrthoDB" id="9553438at2"/>
<evidence type="ECO:0000313" key="1">
    <source>
        <dbReference type="EMBL" id="TWT63000.1"/>
    </source>
</evidence>